<keyword evidence="2" id="KW-1185">Reference proteome</keyword>
<accession>A0A392SI04</accession>
<evidence type="ECO:0000313" key="1">
    <source>
        <dbReference type="EMBL" id="MCI48523.1"/>
    </source>
</evidence>
<organism evidence="1 2">
    <name type="scientific">Trifolium medium</name>
    <dbReference type="NCBI Taxonomy" id="97028"/>
    <lineage>
        <taxon>Eukaryota</taxon>
        <taxon>Viridiplantae</taxon>
        <taxon>Streptophyta</taxon>
        <taxon>Embryophyta</taxon>
        <taxon>Tracheophyta</taxon>
        <taxon>Spermatophyta</taxon>
        <taxon>Magnoliopsida</taxon>
        <taxon>eudicotyledons</taxon>
        <taxon>Gunneridae</taxon>
        <taxon>Pentapetalae</taxon>
        <taxon>rosids</taxon>
        <taxon>fabids</taxon>
        <taxon>Fabales</taxon>
        <taxon>Fabaceae</taxon>
        <taxon>Papilionoideae</taxon>
        <taxon>50 kb inversion clade</taxon>
        <taxon>NPAAA clade</taxon>
        <taxon>Hologalegina</taxon>
        <taxon>IRL clade</taxon>
        <taxon>Trifolieae</taxon>
        <taxon>Trifolium</taxon>
    </lineage>
</organism>
<dbReference type="EMBL" id="LXQA010387609">
    <property type="protein sequence ID" value="MCI48523.1"/>
    <property type="molecule type" value="Genomic_DNA"/>
</dbReference>
<proteinExistence type="predicted"/>
<sequence length="13" mass="1505">MDGVKQLGRREDT</sequence>
<comment type="caution">
    <text evidence="1">The sequence shown here is derived from an EMBL/GenBank/DDBJ whole genome shotgun (WGS) entry which is preliminary data.</text>
</comment>
<evidence type="ECO:0000313" key="2">
    <source>
        <dbReference type="Proteomes" id="UP000265520"/>
    </source>
</evidence>
<name>A0A392SI04_9FABA</name>
<reference evidence="1 2" key="1">
    <citation type="journal article" date="2018" name="Front. Plant Sci.">
        <title>Red Clover (Trifolium pratense) and Zigzag Clover (T. medium) - A Picture of Genomic Similarities and Differences.</title>
        <authorList>
            <person name="Dluhosova J."/>
            <person name="Istvanek J."/>
            <person name="Nedelnik J."/>
            <person name="Repkova J."/>
        </authorList>
    </citation>
    <scope>NUCLEOTIDE SEQUENCE [LARGE SCALE GENOMIC DNA]</scope>
    <source>
        <strain evidence="2">cv. 10/8</strain>
        <tissue evidence="1">Leaf</tissue>
    </source>
</reference>
<dbReference type="Proteomes" id="UP000265520">
    <property type="component" value="Unassembled WGS sequence"/>
</dbReference>
<feature type="non-terminal residue" evidence="1">
    <location>
        <position position="13"/>
    </location>
</feature>
<protein>
    <submittedName>
        <fullName evidence="1">Uncharacterized protein</fullName>
    </submittedName>
</protein>